<dbReference type="AlphaFoldDB" id="A0A6C0BWI8"/>
<proteinExistence type="predicted"/>
<sequence length="289" mass="34032">MTNNANVNVKQTIFPSQYSLHNADNYLESILSTCSTTTSSTDILNKYKILVLEYLQFILENMNCKSDEIYKYIILRGLTTITHVYQLTLLHTKNLNLSYFHSQKAFYYYVEFIGQITGEQNTFLQLTSKDAVMFVYKKTIFEIHGDFRKLSSNPQDESGHYETFHFLDIFCQIMKTLVSQFISQHNFIEMRDNKTYLDELKKIEKTCDTLNGTKINNNQLQKIKLVIDCLSELKERYHHVIQQFIQKLLKNKSAYELTEELFKEKIAKFILTNNITSNLDTFMNYIVPN</sequence>
<evidence type="ECO:0000313" key="1">
    <source>
        <dbReference type="EMBL" id="QHS95899.1"/>
    </source>
</evidence>
<organism evidence="1">
    <name type="scientific">viral metagenome</name>
    <dbReference type="NCBI Taxonomy" id="1070528"/>
    <lineage>
        <taxon>unclassified sequences</taxon>
        <taxon>metagenomes</taxon>
        <taxon>organismal metagenomes</taxon>
    </lineage>
</organism>
<accession>A0A6C0BWI8</accession>
<dbReference type="EMBL" id="MN739260">
    <property type="protein sequence ID" value="QHS95899.1"/>
    <property type="molecule type" value="Genomic_DNA"/>
</dbReference>
<protein>
    <submittedName>
        <fullName evidence="1">Uncharacterized protein</fullName>
    </submittedName>
</protein>
<reference evidence="1" key="1">
    <citation type="journal article" date="2020" name="Nature">
        <title>Giant virus diversity and host interactions through global metagenomics.</title>
        <authorList>
            <person name="Schulz F."/>
            <person name="Roux S."/>
            <person name="Paez-Espino D."/>
            <person name="Jungbluth S."/>
            <person name="Walsh D.A."/>
            <person name="Denef V.J."/>
            <person name="McMahon K.D."/>
            <person name="Konstantinidis K.T."/>
            <person name="Eloe-Fadrosh E.A."/>
            <person name="Kyrpides N.C."/>
            <person name="Woyke T."/>
        </authorList>
    </citation>
    <scope>NUCLEOTIDE SEQUENCE</scope>
    <source>
        <strain evidence="1">GVMAG-M-3300019093-7</strain>
    </source>
</reference>
<name>A0A6C0BWI8_9ZZZZ</name>